<dbReference type="AlphaFoldDB" id="A0A9X6RNN7"/>
<comment type="caution">
    <text evidence="1">The sequence shown here is derived from an EMBL/GenBank/DDBJ whole genome shotgun (WGS) entry which is preliminary data.</text>
</comment>
<organism evidence="1 2">
    <name type="scientific">Hypsibius exemplaris</name>
    <name type="common">Freshwater tardigrade</name>
    <dbReference type="NCBI Taxonomy" id="2072580"/>
    <lineage>
        <taxon>Eukaryota</taxon>
        <taxon>Metazoa</taxon>
        <taxon>Ecdysozoa</taxon>
        <taxon>Tardigrada</taxon>
        <taxon>Eutardigrada</taxon>
        <taxon>Parachela</taxon>
        <taxon>Hypsibioidea</taxon>
        <taxon>Hypsibiidae</taxon>
        <taxon>Hypsibius</taxon>
    </lineage>
</organism>
<proteinExistence type="predicted"/>
<keyword evidence="2" id="KW-1185">Reference proteome</keyword>
<protein>
    <submittedName>
        <fullName evidence="1">Uncharacterized protein</fullName>
    </submittedName>
</protein>
<dbReference type="Proteomes" id="UP000192578">
    <property type="component" value="Unassembled WGS sequence"/>
</dbReference>
<evidence type="ECO:0000313" key="1">
    <source>
        <dbReference type="EMBL" id="OWA54230.1"/>
    </source>
</evidence>
<accession>A0A9X6RNN7</accession>
<name>A0A9X6RNN7_HYPEX</name>
<dbReference type="EMBL" id="MTYJ01000383">
    <property type="protein sequence ID" value="OWA54230.1"/>
    <property type="molecule type" value="Genomic_DNA"/>
</dbReference>
<evidence type="ECO:0000313" key="2">
    <source>
        <dbReference type="Proteomes" id="UP000192578"/>
    </source>
</evidence>
<reference evidence="2" key="1">
    <citation type="submission" date="2017-01" db="EMBL/GenBank/DDBJ databases">
        <title>Comparative genomics of anhydrobiosis in the tardigrade Hypsibius dujardini.</title>
        <authorList>
            <person name="Yoshida Y."/>
            <person name="Koutsovoulos G."/>
            <person name="Laetsch D."/>
            <person name="Stevens L."/>
            <person name="Kumar S."/>
            <person name="Horikawa D."/>
            <person name="Ishino K."/>
            <person name="Komine S."/>
            <person name="Tomita M."/>
            <person name="Blaxter M."/>
            <person name="Arakawa K."/>
        </authorList>
    </citation>
    <scope>NUCLEOTIDE SEQUENCE [LARGE SCALE GENOMIC DNA]</scope>
    <source>
        <strain evidence="2">Z151</strain>
    </source>
</reference>
<sequence>MKDSLNLEKFIRRHTAEKATSVISPSGTANRPVELVGEAGQRHTDFPMVAHQRDNPEHCNLADNDARRAIADRYFHSATRMNRATRSFRPFRPATPFNHYGGPRPIFRAHMGAPFQQPFQPQFQSMGPPSFHQQFQQPFGGHQLRQPTPQQEVCWRWNNGPSEYPCKHMHVCGYCRSTKHKAISCTRSSGGYPGGPPA</sequence>
<gene>
    <name evidence="1" type="ORF">BV898_18641</name>
</gene>